<accession>A0A6I4SQR3</accession>
<evidence type="ECO:0000259" key="7">
    <source>
        <dbReference type="PROSITE" id="PS51900"/>
    </source>
</evidence>
<dbReference type="InterPro" id="IPR011010">
    <property type="entry name" value="DNA_brk_join_enz"/>
</dbReference>
<dbReference type="SUPFAM" id="SSF56349">
    <property type="entry name" value="DNA breaking-rejoining enzymes"/>
    <property type="match status" value="1"/>
</dbReference>
<sequence>MNKPTGPHAEKRLTAMQVKTIAKRGFYGDGHGLYLKVEASGAKRWVQRLTVNGKRRDIGLGSASLVSLAEARERALEQRKVARGGGDPLAEKRRQEALLTFEEAAREVYRISEPTWRNGKHTKQWIRSLEVYAFPKLGDKKVSIIDSADILAVLTPIWTANPETARRVKQRIGTVLKWAIAQGWRSDNPADAISRALPKHDRSTVKHHKALPYSEVRHALAVIKESDATDTSKLALEFLVLTATRSSETRLARWSEIDLRSATWTIPSERMKAKKSHRVPLSPKALEILNSAISYRLKEADWIFPGPTGKPMSDSTFSKLLRELRVGCVPHGFRASFRMWASEQTNHAREVVEFALAHVIKDKAEAAYARSDLLEKRRSIMNEWSEYIIE</sequence>
<gene>
    <name evidence="8" type="ORF">GRI89_01210</name>
</gene>
<feature type="domain" description="Core-binding (CB)" evidence="7">
    <location>
        <begin position="99"/>
        <end position="180"/>
    </location>
</feature>
<dbReference type="InterPro" id="IPR002104">
    <property type="entry name" value="Integrase_catalytic"/>
</dbReference>
<dbReference type="PANTHER" id="PTHR30629">
    <property type="entry name" value="PROPHAGE INTEGRASE"/>
    <property type="match status" value="1"/>
</dbReference>
<comment type="similarity">
    <text evidence="1">Belongs to the 'phage' integrase family.</text>
</comment>
<comment type="caution">
    <text evidence="8">The sequence shown here is derived from an EMBL/GenBank/DDBJ whole genome shotgun (WGS) entry which is preliminary data.</text>
</comment>
<evidence type="ECO:0000259" key="6">
    <source>
        <dbReference type="PROSITE" id="PS51898"/>
    </source>
</evidence>
<dbReference type="CDD" id="cd00801">
    <property type="entry name" value="INT_P4_C"/>
    <property type="match status" value="1"/>
</dbReference>
<keyword evidence="2" id="KW-0229">DNA integration</keyword>
<dbReference type="PROSITE" id="PS51900">
    <property type="entry name" value="CB"/>
    <property type="match status" value="1"/>
</dbReference>
<dbReference type="OrthoDB" id="7388552at2"/>
<evidence type="ECO:0000256" key="3">
    <source>
        <dbReference type="ARBA" id="ARBA00023125"/>
    </source>
</evidence>
<dbReference type="InterPro" id="IPR044068">
    <property type="entry name" value="CB"/>
</dbReference>
<evidence type="ECO:0000313" key="9">
    <source>
        <dbReference type="Proteomes" id="UP000433652"/>
    </source>
</evidence>
<dbReference type="RefSeq" id="WP_159791456.1">
    <property type="nucleotide sequence ID" value="NZ_WTYM01000022.1"/>
</dbReference>
<evidence type="ECO:0000256" key="4">
    <source>
        <dbReference type="ARBA" id="ARBA00023172"/>
    </source>
</evidence>
<dbReference type="Gene3D" id="3.30.160.390">
    <property type="entry name" value="Integrase, DNA-binding domain"/>
    <property type="match status" value="1"/>
</dbReference>
<dbReference type="EMBL" id="WTYM01000022">
    <property type="protein sequence ID" value="MXO58164.1"/>
    <property type="molecule type" value="Genomic_DNA"/>
</dbReference>
<dbReference type="InterPro" id="IPR010998">
    <property type="entry name" value="Integrase_recombinase_N"/>
</dbReference>
<dbReference type="GO" id="GO:0006310">
    <property type="term" value="P:DNA recombination"/>
    <property type="evidence" value="ECO:0007669"/>
    <property type="project" value="UniProtKB-KW"/>
</dbReference>
<protein>
    <submittedName>
        <fullName evidence="8">Tyrosine-type recombinase/integrase</fullName>
    </submittedName>
</protein>
<name>A0A6I4SQR3_9SPHN</name>
<evidence type="ECO:0000256" key="2">
    <source>
        <dbReference type="ARBA" id="ARBA00022908"/>
    </source>
</evidence>
<dbReference type="InterPro" id="IPR013762">
    <property type="entry name" value="Integrase-like_cat_sf"/>
</dbReference>
<dbReference type="Pfam" id="PF00589">
    <property type="entry name" value="Phage_integrase"/>
    <property type="match status" value="1"/>
</dbReference>
<dbReference type="Proteomes" id="UP000433652">
    <property type="component" value="Unassembled WGS sequence"/>
</dbReference>
<dbReference type="InterPro" id="IPR050808">
    <property type="entry name" value="Phage_Integrase"/>
</dbReference>
<evidence type="ECO:0000256" key="5">
    <source>
        <dbReference type="PROSITE-ProRule" id="PRU01248"/>
    </source>
</evidence>
<feature type="domain" description="Tyr recombinase" evidence="6">
    <location>
        <begin position="206"/>
        <end position="381"/>
    </location>
</feature>
<evidence type="ECO:0000256" key="1">
    <source>
        <dbReference type="ARBA" id="ARBA00008857"/>
    </source>
</evidence>
<dbReference type="InterPro" id="IPR053876">
    <property type="entry name" value="Phage_int_M"/>
</dbReference>
<evidence type="ECO:0000313" key="8">
    <source>
        <dbReference type="EMBL" id="MXO58164.1"/>
    </source>
</evidence>
<dbReference type="InterPro" id="IPR025166">
    <property type="entry name" value="Integrase_DNA_bind_dom"/>
</dbReference>
<proteinExistence type="inferred from homology"/>
<dbReference type="Pfam" id="PF13356">
    <property type="entry name" value="Arm-DNA-bind_3"/>
    <property type="match status" value="1"/>
</dbReference>
<keyword evidence="4" id="KW-0233">DNA recombination</keyword>
<dbReference type="PANTHER" id="PTHR30629:SF2">
    <property type="entry name" value="PROPHAGE INTEGRASE INTS-RELATED"/>
    <property type="match status" value="1"/>
</dbReference>
<dbReference type="InterPro" id="IPR038488">
    <property type="entry name" value="Integrase_DNA-bd_sf"/>
</dbReference>
<organism evidence="8 9">
    <name type="scientific">Croceibacterium salegens</name>
    <dbReference type="NCBI Taxonomy" id="1737568"/>
    <lineage>
        <taxon>Bacteria</taxon>
        <taxon>Pseudomonadati</taxon>
        <taxon>Pseudomonadota</taxon>
        <taxon>Alphaproteobacteria</taxon>
        <taxon>Sphingomonadales</taxon>
        <taxon>Erythrobacteraceae</taxon>
        <taxon>Croceibacterium</taxon>
    </lineage>
</organism>
<dbReference type="GO" id="GO:0015074">
    <property type="term" value="P:DNA integration"/>
    <property type="evidence" value="ECO:0007669"/>
    <property type="project" value="UniProtKB-KW"/>
</dbReference>
<dbReference type="AlphaFoldDB" id="A0A6I4SQR3"/>
<keyword evidence="9" id="KW-1185">Reference proteome</keyword>
<dbReference type="Pfam" id="PF22022">
    <property type="entry name" value="Phage_int_M"/>
    <property type="match status" value="1"/>
</dbReference>
<reference evidence="8 9" key="1">
    <citation type="submission" date="2019-12" db="EMBL/GenBank/DDBJ databases">
        <title>Genomic-based taxomic classification of the family Erythrobacteraceae.</title>
        <authorList>
            <person name="Xu L."/>
        </authorList>
    </citation>
    <scope>NUCLEOTIDE SEQUENCE [LARGE SCALE GENOMIC DNA]</scope>
    <source>
        <strain evidence="8 9">MCCC 1K01500</strain>
    </source>
</reference>
<dbReference type="Gene3D" id="1.10.150.130">
    <property type="match status" value="1"/>
</dbReference>
<keyword evidence="3 5" id="KW-0238">DNA-binding</keyword>
<dbReference type="PROSITE" id="PS51898">
    <property type="entry name" value="TYR_RECOMBINASE"/>
    <property type="match status" value="1"/>
</dbReference>
<dbReference type="GO" id="GO:0003677">
    <property type="term" value="F:DNA binding"/>
    <property type="evidence" value="ECO:0007669"/>
    <property type="project" value="UniProtKB-UniRule"/>
</dbReference>
<dbReference type="Gene3D" id="1.10.443.10">
    <property type="entry name" value="Intergrase catalytic core"/>
    <property type="match status" value="1"/>
</dbReference>